<accession>A0A2X4US96</accession>
<evidence type="ECO:0000313" key="3">
    <source>
        <dbReference type="Proteomes" id="UP000249005"/>
    </source>
</evidence>
<evidence type="ECO:0000313" key="2">
    <source>
        <dbReference type="EMBL" id="SQI42746.1"/>
    </source>
</evidence>
<organism evidence="2 3">
    <name type="scientific">Leminorella richardii</name>
    <dbReference type="NCBI Taxonomy" id="158841"/>
    <lineage>
        <taxon>Bacteria</taxon>
        <taxon>Pseudomonadati</taxon>
        <taxon>Pseudomonadota</taxon>
        <taxon>Gammaproteobacteria</taxon>
        <taxon>Enterobacterales</taxon>
        <taxon>Budviciaceae</taxon>
        <taxon>Leminorella</taxon>
    </lineage>
</organism>
<sequence length="60" mass="6294">MKRIITSIAFSGLLLAGVVNAAEERESGETWADTAFELLATVNNLAEVATTVTTKGPAEN</sequence>
<dbReference type="EMBL" id="LS483470">
    <property type="protein sequence ID" value="SQI42746.1"/>
    <property type="molecule type" value="Genomic_DNA"/>
</dbReference>
<protein>
    <submittedName>
        <fullName evidence="2">Uncharacterized protein</fullName>
    </submittedName>
</protein>
<keyword evidence="1" id="KW-0732">Signal</keyword>
<dbReference type="Proteomes" id="UP000249005">
    <property type="component" value="Chromosome 1"/>
</dbReference>
<feature type="signal peptide" evidence="1">
    <location>
        <begin position="1"/>
        <end position="21"/>
    </location>
</feature>
<keyword evidence="3" id="KW-1185">Reference proteome</keyword>
<dbReference type="RefSeq" id="WP_111741103.1">
    <property type="nucleotide sequence ID" value="NZ_LR698987.1"/>
</dbReference>
<reference evidence="2 3" key="1">
    <citation type="submission" date="2018-06" db="EMBL/GenBank/DDBJ databases">
        <authorList>
            <consortium name="Pathogen Informatics"/>
            <person name="Doyle S."/>
        </authorList>
    </citation>
    <scope>NUCLEOTIDE SEQUENCE [LARGE SCALE GENOMIC DNA]</scope>
    <source>
        <strain evidence="2 3">NCTC12151</strain>
    </source>
</reference>
<evidence type="ECO:0000256" key="1">
    <source>
        <dbReference type="SAM" id="SignalP"/>
    </source>
</evidence>
<dbReference type="AlphaFoldDB" id="A0A2X4US96"/>
<proteinExistence type="predicted"/>
<feature type="chain" id="PRO_5015862782" evidence="1">
    <location>
        <begin position="22"/>
        <end position="60"/>
    </location>
</feature>
<dbReference type="KEGG" id="lri:NCTC12151_02699"/>
<name>A0A2X4US96_9GAMM</name>
<gene>
    <name evidence="2" type="ORF">NCTC12151_02699</name>
</gene>